<evidence type="ECO:0000313" key="4">
    <source>
        <dbReference type="EnsemblPlants" id="Bo6g033020.1"/>
    </source>
</evidence>
<evidence type="ECO:0000259" key="3">
    <source>
        <dbReference type="PROSITE" id="PS50206"/>
    </source>
</evidence>
<dbReference type="GO" id="GO:0004792">
    <property type="term" value="F:thiosulfate-cyanide sulfurtransferase activity"/>
    <property type="evidence" value="ECO:0007669"/>
    <property type="project" value="TreeGrafter"/>
</dbReference>
<dbReference type="Gramene" id="Bo6g033020.1">
    <property type="protein sequence ID" value="Bo6g033020.1"/>
    <property type="gene ID" value="Bo6g033020"/>
</dbReference>
<evidence type="ECO:0000256" key="1">
    <source>
        <dbReference type="ARBA" id="ARBA00022679"/>
    </source>
</evidence>
<feature type="domain" description="Rhodanese" evidence="3">
    <location>
        <begin position="114"/>
        <end position="176"/>
    </location>
</feature>
<sequence>ILSLSVSPRLNGRSVSVAFLGGSRGRRRTSLSVAHQSKGPLSSRARVSVKSMLCFIKFDSFLCVCDEVSVKSMLCFIKFDSFLCVCDEALAIASTGVEAKAGFAPNELCSLLLQAAHIPRALFSDLDGISDRSTSLPHMLPSEQAFAAGRSALGIDNKDGVVVYDGNGLFSAARVW</sequence>
<dbReference type="Proteomes" id="UP000032141">
    <property type="component" value="Chromosome C6"/>
</dbReference>
<reference evidence="4" key="2">
    <citation type="submission" date="2015-03" db="UniProtKB">
        <authorList>
            <consortium name="EnsemblPlants"/>
        </authorList>
    </citation>
    <scope>IDENTIFICATION</scope>
</reference>
<dbReference type="Gene3D" id="3.40.250.10">
    <property type="entry name" value="Rhodanese-like domain"/>
    <property type="match status" value="1"/>
</dbReference>
<proteinExistence type="predicted"/>
<dbReference type="PANTHER" id="PTHR11364">
    <property type="entry name" value="THIOSULFATE SULFERTANSFERASE"/>
    <property type="match status" value="1"/>
</dbReference>
<dbReference type="AlphaFoldDB" id="A0A0D3CQV5"/>
<dbReference type="PANTHER" id="PTHR11364:SF27">
    <property type="entry name" value="SULFURTRANSFERASE"/>
    <property type="match status" value="1"/>
</dbReference>
<dbReference type="HOGENOM" id="CLU_1528986_0_0_1"/>
<name>A0A0D3CQV5_BRAOL</name>
<dbReference type="eggNOG" id="KOG1529">
    <property type="taxonomic scope" value="Eukaryota"/>
</dbReference>
<protein>
    <recommendedName>
        <fullName evidence="3">Rhodanese domain-containing protein</fullName>
    </recommendedName>
</protein>
<keyword evidence="1" id="KW-0808">Transferase</keyword>
<keyword evidence="5" id="KW-1185">Reference proteome</keyword>
<dbReference type="EnsemblPlants" id="Bo6g033020.1">
    <property type="protein sequence ID" value="Bo6g033020.1"/>
    <property type="gene ID" value="Bo6g033020"/>
</dbReference>
<keyword evidence="2" id="KW-0677">Repeat</keyword>
<organism evidence="4 5">
    <name type="scientific">Brassica oleracea var. oleracea</name>
    <dbReference type="NCBI Taxonomy" id="109376"/>
    <lineage>
        <taxon>Eukaryota</taxon>
        <taxon>Viridiplantae</taxon>
        <taxon>Streptophyta</taxon>
        <taxon>Embryophyta</taxon>
        <taxon>Tracheophyta</taxon>
        <taxon>Spermatophyta</taxon>
        <taxon>Magnoliopsida</taxon>
        <taxon>eudicotyledons</taxon>
        <taxon>Gunneridae</taxon>
        <taxon>Pentapetalae</taxon>
        <taxon>rosids</taxon>
        <taxon>malvids</taxon>
        <taxon>Brassicales</taxon>
        <taxon>Brassicaceae</taxon>
        <taxon>Brassiceae</taxon>
        <taxon>Brassica</taxon>
    </lineage>
</organism>
<evidence type="ECO:0000313" key="5">
    <source>
        <dbReference type="Proteomes" id="UP000032141"/>
    </source>
</evidence>
<accession>A0A0D3CQV5</accession>
<dbReference type="SUPFAM" id="SSF52821">
    <property type="entry name" value="Rhodanese/Cell cycle control phosphatase"/>
    <property type="match status" value="1"/>
</dbReference>
<dbReference type="PROSITE" id="PS50206">
    <property type="entry name" value="RHODANESE_3"/>
    <property type="match status" value="1"/>
</dbReference>
<dbReference type="InterPro" id="IPR001763">
    <property type="entry name" value="Rhodanese-like_dom"/>
</dbReference>
<reference evidence="4 5" key="1">
    <citation type="journal article" date="2014" name="Genome Biol.">
        <title>Transcriptome and methylome profiling reveals relics of genome dominance in the mesopolyploid Brassica oleracea.</title>
        <authorList>
            <person name="Parkin I.A."/>
            <person name="Koh C."/>
            <person name="Tang H."/>
            <person name="Robinson S.J."/>
            <person name="Kagale S."/>
            <person name="Clarke W.E."/>
            <person name="Town C.D."/>
            <person name="Nixon J."/>
            <person name="Krishnakumar V."/>
            <person name="Bidwell S.L."/>
            <person name="Denoeud F."/>
            <person name="Belcram H."/>
            <person name="Links M.G."/>
            <person name="Just J."/>
            <person name="Clarke C."/>
            <person name="Bender T."/>
            <person name="Huebert T."/>
            <person name="Mason A.S."/>
            <person name="Pires J.C."/>
            <person name="Barker G."/>
            <person name="Moore J."/>
            <person name="Walley P.G."/>
            <person name="Manoli S."/>
            <person name="Batley J."/>
            <person name="Edwards D."/>
            <person name="Nelson M.N."/>
            <person name="Wang X."/>
            <person name="Paterson A.H."/>
            <person name="King G."/>
            <person name="Bancroft I."/>
            <person name="Chalhoub B."/>
            <person name="Sharpe A.G."/>
        </authorList>
    </citation>
    <scope>NUCLEOTIDE SEQUENCE</scope>
    <source>
        <strain evidence="4 5">cv. TO1000</strain>
    </source>
</reference>
<dbReference type="STRING" id="109376.A0A0D3CQV5"/>
<evidence type="ECO:0000256" key="2">
    <source>
        <dbReference type="ARBA" id="ARBA00022737"/>
    </source>
</evidence>
<dbReference type="GO" id="GO:0005739">
    <property type="term" value="C:mitochondrion"/>
    <property type="evidence" value="ECO:0007669"/>
    <property type="project" value="TreeGrafter"/>
</dbReference>
<dbReference type="InterPro" id="IPR036873">
    <property type="entry name" value="Rhodanese-like_dom_sf"/>
</dbReference>
<dbReference type="InterPro" id="IPR045078">
    <property type="entry name" value="TST/MPST-like"/>
</dbReference>